<dbReference type="Proteomes" id="UP000199026">
    <property type="component" value="Unassembled WGS sequence"/>
</dbReference>
<dbReference type="OrthoDB" id="9788260at2"/>
<gene>
    <name evidence="2" type="ORF">SAMN05444486_102243</name>
</gene>
<feature type="domain" description="Serine aminopeptidase S33" evidence="1">
    <location>
        <begin position="41"/>
        <end position="293"/>
    </location>
</feature>
<keyword evidence="3" id="KW-1185">Reference proteome</keyword>
<dbReference type="Pfam" id="PF12146">
    <property type="entry name" value="Hydrolase_4"/>
    <property type="match status" value="1"/>
</dbReference>
<dbReference type="SUPFAM" id="SSF53474">
    <property type="entry name" value="alpha/beta-Hydrolases"/>
    <property type="match status" value="1"/>
</dbReference>
<dbReference type="AlphaFoldDB" id="A0A1H3JYM8"/>
<name>A0A1H3JYM8_9RHOB</name>
<sequence>MNAAAPFFGDIAEGPEGGYALWLKADDGVRLRAVHWPKDGARGTVLLMPGRTEYCEKYGRTAAEFAARGLATFAIDWRGQGLADRLAEPALLGHVEAFSDYQRDVRAMVAAAKAEGVAAPFFLLGHSMGGCIGLRALYEGIDVKAAAFSAPMWGIYLAPHMRPVAWGLSNLGSALGHGARFAPGTKTETYVIADPFDDNMLTTDPDMWAYMVAQAEAQPELTLAGPSLGWLAEALRETWALHRMPSPKTRTITFLGTCERIVDVPRITDRMSRWSAGTLSMIEGAEHEVLMEKPAMRGKVLDEMVQFFFE</sequence>
<accession>A0A1H3JYM8</accession>
<reference evidence="2 3" key="1">
    <citation type="submission" date="2016-10" db="EMBL/GenBank/DDBJ databases">
        <authorList>
            <person name="de Groot N.N."/>
        </authorList>
    </citation>
    <scope>NUCLEOTIDE SEQUENCE [LARGE SCALE GENOMIC DNA]</scope>
    <source>
        <strain evidence="2 3">DSM 24677</strain>
    </source>
</reference>
<dbReference type="InterPro" id="IPR051044">
    <property type="entry name" value="MAG_DAG_Lipase"/>
</dbReference>
<evidence type="ECO:0000313" key="2">
    <source>
        <dbReference type="EMBL" id="SDY45053.1"/>
    </source>
</evidence>
<dbReference type="InterPro" id="IPR022742">
    <property type="entry name" value="Hydrolase_4"/>
</dbReference>
<evidence type="ECO:0000313" key="3">
    <source>
        <dbReference type="Proteomes" id="UP000199026"/>
    </source>
</evidence>
<proteinExistence type="predicted"/>
<evidence type="ECO:0000259" key="1">
    <source>
        <dbReference type="Pfam" id="PF12146"/>
    </source>
</evidence>
<organism evidence="2 3">
    <name type="scientific">Lentibacter algarum</name>
    <dbReference type="NCBI Taxonomy" id="576131"/>
    <lineage>
        <taxon>Bacteria</taxon>
        <taxon>Pseudomonadati</taxon>
        <taxon>Pseudomonadota</taxon>
        <taxon>Alphaproteobacteria</taxon>
        <taxon>Rhodobacterales</taxon>
        <taxon>Roseobacteraceae</taxon>
        <taxon>Lentibacter</taxon>
    </lineage>
</organism>
<protein>
    <submittedName>
        <fullName evidence="2">Lysophospholipase</fullName>
    </submittedName>
</protein>
<dbReference type="PANTHER" id="PTHR11614">
    <property type="entry name" value="PHOSPHOLIPASE-RELATED"/>
    <property type="match status" value="1"/>
</dbReference>
<dbReference type="EMBL" id="FNPR01000002">
    <property type="protein sequence ID" value="SDY45053.1"/>
    <property type="molecule type" value="Genomic_DNA"/>
</dbReference>
<dbReference type="STRING" id="576131.SAMN05444486_102243"/>
<dbReference type="InterPro" id="IPR029058">
    <property type="entry name" value="AB_hydrolase_fold"/>
</dbReference>
<dbReference type="GeneID" id="78124316"/>
<dbReference type="RefSeq" id="WP_089889716.1">
    <property type="nucleotide sequence ID" value="NZ_CALJFH010000002.1"/>
</dbReference>
<dbReference type="Gene3D" id="3.40.50.1820">
    <property type="entry name" value="alpha/beta hydrolase"/>
    <property type="match status" value="1"/>
</dbReference>